<reference evidence="5 8" key="2">
    <citation type="submission" date="2019-07" db="EMBL/GenBank/DDBJ databases">
        <title>antibiotic susceptibility of plant-derived lactic acid bacteria.</title>
        <authorList>
            <person name="Sugiyama M."/>
            <person name="Noda M."/>
        </authorList>
    </citation>
    <scope>NUCLEOTIDE SEQUENCE [LARGE SCALE GENOMIC DNA]</scope>
    <source>
        <strain evidence="5 8">15-1A</strain>
    </source>
</reference>
<dbReference type="GO" id="GO:0005524">
    <property type="term" value="F:ATP binding"/>
    <property type="evidence" value="ECO:0007669"/>
    <property type="project" value="UniProtKB-KW"/>
</dbReference>
<dbReference type="OrthoDB" id="9808272at2"/>
<protein>
    <submittedName>
        <fullName evidence="5">Competence protein</fullName>
    </submittedName>
    <submittedName>
        <fullName evidence="6">Secretion system protein E</fullName>
    </submittedName>
</protein>
<evidence type="ECO:0000256" key="1">
    <source>
        <dbReference type="ARBA" id="ARBA00006611"/>
    </source>
</evidence>
<dbReference type="Proteomes" id="UP000189299">
    <property type="component" value="Unassembled WGS sequence"/>
</dbReference>
<dbReference type="PANTHER" id="PTHR30258:SF2">
    <property type="entry name" value="COMG OPERON PROTEIN 1"/>
    <property type="match status" value="1"/>
</dbReference>
<accession>A0A1V2UGZ1</accession>
<dbReference type="CDD" id="cd01129">
    <property type="entry name" value="PulE-GspE-like"/>
    <property type="match status" value="1"/>
</dbReference>
<dbReference type="Proteomes" id="UP000509460">
    <property type="component" value="Chromosome"/>
</dbReference>
<dbReference type="InterPro" id="IPR001482">
    <property type="entry name" value="T2SS/T4SS_dom"/>
</dbReference>
<sequence length="308" mass="35804">MKIKDLANEIIYGGAKNKVQDIYILPYVEDFKVYFRTGKRRTFQKSISLEIGQQLIASFKYLGQMDIGERRKAQLGSLTYLVDQRMIRLRLSSVGDYLQRESLVIRILYALNEKSFRCFVPKDLQVIERSTNNRGLFLFSGPVGSGKTSLMYHLARRNEEQVITIEDPVEIEEPLFLQLQVNEKIDQTYDQLLKLALRHRPDLLIVGEIRDKKTADAAIRAALTGHRVFATVHARDLKGTVARMKELTRNDGFDECLSGVIYQELLPDFNEQLTALWSYCFSDNEIERKEWRASYEEAQKNVWQSYPF</sequence>
<keyword evidence="3" id="KW-0067">ATP-binding</keyword>
<dbReference type="EMBL" id="MSTR01000009">
    <property type="protein sequence ID" value="ONN42572.1"/>
    <property type="molecule type" value="Genomic_DNA"/>
</dbReference>
<evidence type="ECO:0000313" key="8">
    <source>
        <dbReference type="Proteomes" id="UP000509460"/>
    </source>
</evidence>
<feature type="domain" description="Bacterial type II secretion system protein E" evidence="4">
    <location>
        <begin position="197"/>
        <end position="211"/>
    </location>
</feature>
<evidence type="ECO:0000256" key="3">
    <source>
        <dbReference type="ARBA" id="ARBA00022840"/>
    </source>
</evidence>
<evidence type="ECO:0000256" key="2">
    <source>
        <dbReference type="ARBA" id="ARBA00022741"/>
    </source>
</evidence>
<dbReference type="EMBL" id="AP019810">
    <property type="protein sequence ID" value="BBM14459.1"/>
    <property type="molecule type" value="Genomic_DNA"/>
</dbReference>
<dbReference type="STRING" id="53346.A5802_002293"/>
<gene>
    <name evidence="6" type="ORF">BTN92_09880</name>
    <name evidence="5" type="ORF">EM151A_1223</name>
</gene>
<dbReference type="Pfam" id="PF00437">
    <property type="entry name" value="T2SSE"/>
    <property type="match status" value="1"/>
</dbReference>
<proteinExistence type="inferred from homology"/>
<dbReference type="GO" id="GO:0016887">
    <property type="term" value="F:ATP hydrolysis activity"/>
    <property type="evidence" value="ECO:0007669"/>
    <property type="project" value="TreeGrafter"/>
</dbReference>
<name>A0A1V2UGZ1_ENTMU</name>
<reference evidence="6 7" key="1">
    <citation type="submission" date="2016-12" db="EMBL/GenBank/DDBJ databases">
        <authorList>
            <person name="Song W.-J."/>
            <person name="Kurnit D.M."/>
        </authorList>
    </citation>
    <scope>NUCLEOTIDE SEQUENCE [LARGE SCALE GENOMIC DNA]</scope>
    <source>
        <strain evidence="6 7">CGB1038-1_S1</strain>
    </source>
</reference>
<evidence type="ECO:0000259" key="4">
    <source>
        <dbReference type="PROSITE" id="PS00662"/>
    </source>
</evidence>
<dbReference type="PROSITE" id="PS00662">
    <property type="entry name" value="T2SP_E"/>
    <property type="match status" value="1"/>
</dbReference>
<dbReference type="PANTHER" id="PTHR30258">
    <property type="entry name" value="TYPE II SECRETION SYSTEM PROTEIN GSPE-RELATED"/>
    <property type="match status" value="1"/>
</dbReference>
<dbReference type="InterPro" id="IPR047667">
    <property type="entry name" value="ATPase_ComGA"/>
</dbReference>
<dbReference type="GO" id="GO:0005886">
    <property type="term" value="C:plasma membrane"/>
    <property type="evidence" value="ECO:0007669"/>
    <property type="project" value="TreeGrafter"/>
</dbReference>
<organism evidence="6 7">
    <name type="scientific">Enterococcus mundtii</name>
    <dbReference type="NCBI Taxonomy" id="53346"/>
    <lineage>
        <taxon>Bacteria</taxon>
        <taxon>Bacillati</taxon>
        <taxon>Bacillota</taxon>
        <taxon>Bacilli</taxon>
        <taxon>Lactobacillales</taxon>
        <taxon>Enterococcaceae</taxon>
        <taxon>Enterococcus</taxon>
    </lineage>
</organism>
<dbReference type="RefSeq" id="WP_062806102.1">
    <property type="nucleotide sequence ID" value="NZ_AP019810.1"/>
</dbReference>
<dbReference type="Gene3D" id="3.30.450.90">
    <property type="match status" value="1"/>
</dbReference>
<dbReference type="AlphaFoldDB" id="A0A1V2UGZ1"/>
<comment type="similarity">
    <text evidence="1">Belongs to the GSP E family.</text>
</comment>
<dbReference type="SUPFAM" id="SSF52540">
    <property type="entry name" value="P-loop containing nucleoside triphosphate hydrolases"/>
    <property type="match status" value="1"/>
</dbReference>
<evidence type="ECO:0000313" key="7">
    <source>
        <dbReference type="Proteomes" id="UP000189299"/>
    </source>
</evidence>
<dbReference type="NCBIfam" id="NF041000">
    <property type="entry name" value="ATPase_ComGA"/>
    <property type="match status" value="1"/>
</dbReference>
<dbReference type="InterPro" id="IPR027417">
    <property type="entry name" value="P-loop_NTPase"/>
</dbReference>
<evidence type="ECO:0000313" key="5">
    <source>
        <dbReference type="EMBL" id="BBM14459.1"/>
    </source>
</evidence>
<dbReference type="Gene3D" id="3.40.50.300">
    <property type="entry name" value="P-loop containing nucleotide triphosphate hydrolases"/>
    <property type="match status" value="1"/>
</dbReference>
<keyword evidence="2" id="KW-0547">Nucleotide-binding</keyword>
<evidence type="ECO:0000313" key="6">
    <source>
        <dbReference type="EMBL" id="ONN42572.1"/>
    </source>
</evidence>